<sequence>MLGTRQKAFDWIVNQDPMQLTYDAPNLVQRFLLVLFYFQTTRHKPWRECNPTATGQESSSVTSNFCYEPDRFSGEITSTIWGERWLSASHECQWAGVTCETQLSTEKTVLRLGISWNGLNGHLPWEIAHLSQMTRLVLEHNALTGALPPSLFSNQAVPVLEMLGLSWNEFTGTIPLRWFDNLHGGTAKLSTIWISSNRLTGKIPSEMGLLPLKELRLGKTALTGSLPMEIFQRASRVGILDGIQPGEAVLGRALEIFDLSHTGISGTLPSEIGLANALKELIVDDTNLNGKLPEELYGLGNLRALILNGCNLTGTISSSLGLLTDLYELHVADNDFHGTIPHEIEALTELSQLLVNGNEFTGTVPVSICKDRFVAVEDVAMVVADCLPNEETGAPTIECAADCCTSCCDSTGVCLST</sequence>
<keyword evidence="2" id="KW-1185">Reference proteome</keyword>
<dbReference type="Proteomes" id="UP001153069">
    <property type="component" value="Unassembled WGS sequence"/>
</dbReference>
<dbReference type="AlphaFoldDB" id="A0A9N8DM81"/>
<dbReference type="InterPro" id="IPR001611">
    <property type="entry name" value="Leu-rich_rpt"/>
</dbReference>
<dbReference type="InterPro" id="IPR052941">
    <property type="entry name" value="StomDev_PlantInt_Reg"/>
</dbReference>
<dbReference type="Pfam" id="PF00560">
    <property type="entry name" value="LRR_1"/>
    <property type="match status" value="3"/>
</dbReference>
<dbReference type="EMBL" id="CAICTM010000222">
    <property type="protein sequence ID" value="CAB9505207.1"/>
    <property type="molecule type" value="Genomic_DNA"/>
</dbReference>
<gene>
    <name evidence="1" type="ORF">SEMRO_223_G091280.1</name>
</gene>
<dbReference type="Gene3D" id="3.80.10.10">
    <property type="entry name" value="Ribonuclease Inhibitor"/>
    <property type="match status" value="2"/>
</dbReference>
<proteinExistence type="predicted"/>
<reference evidence="1" key="1">
    <citation type="submission" date="2020-06" db="EMBL/GenBank/DDBJ databases">
        <authorList>
            <consortium name="Plant Systems Biology data submission"/>
        </authorList>
    </citation>
    <scope>NUCLEOTIDE SEQUENCE</scope>
    <source>
        <strain evidence="1">D6</strain>
    </source>
</reference>
<evidence type="ECO:0000313" key="2">
    <source>
        <dbReference type="Proteomes" id="UP001153069"/>
    </source>
</evidence>
<evidence type="ECO:0000313" key="1">
    <source>
        <dbReference type="EMBL" id="CAB9505207.1"/>
    </source>
</evidence>
<accession>A0A9N8DM81</accession>
<organism evidence="1 2">
    <name type="scientific">Seminavis robusta</name>
    <dbReference type="NCBI Taxonomy" id="568900"/>
    <lineage>
        <taxon>Eukaryota</taxon>
        <taxon>Sar</taxon>
        <taxon>Stramenopiles</taxon>
        <taxon>Ochrophyta</taxon>
        <taxon>Bacillariophyta</taxon>
        <taxon>Bacillariophyceae</taxon>
        <taxon>Bacillariophycidae</taxon>
        <taxon>Naviculales</taxon>
        <taxon>Naviculaceae</taxon>
        <taxon>Seminavis</taxon>
    </lineage>
</organism>
<name>A0A9N8DM81_9STRA</name>
<dbReference type="PANTHER" id="PTHR48004:SF42">
    <property type="entry name" value="PROTEIN TOO MANY MOUTHS-RELATED"/>
    <property type="match status" value="1"/>
</dbReference>
<dbReference type="PANTHER" id="PTHR48004">
    <property type="entry name" value="OS01G0149700 PROTEIN"/>
    <property type="match status" value="1"/>
</dbReference>
<protein>
    <submittedName>
        <fullName evidence="1">Leucine Rich Repeat</fullName>
    </submittedName>
</protein>
<dbReference type="SUPFAM" id="SSF52047">
    <property type="entry name" value="RNI-like"/>
    <property type="match status" value="1"/>
</dbReference>
<dbReference type="InterPro" id="IPR032675">
    <property type="entry name" value="LRR_dom_sf"/>
</dbReference>
<comment type="caution">
    <text evidence="1">The sequence shown here is derived from an EMBL/GenBank/DDBJ whole genome shotgun (WGS) entry which is preliminary data.</text>
</comment>
<dbReference type="OrthoDB" id="676979at2759"/>